<sequence length="76" mass="8660">MQVQYKEGDHVEYHPIGTAATLSTGKIKKVIMRNELVGDNTVEVKADNDTPRFLIENDSTHKETAYKLENITRKLD</sequence>
<evidence type="ECO:0000313" key="2">
    <source>
        <dbReference type="EMBL" id="ORX95346.1"/>
    </source>
</evidence>
<accession>A0A1Y1YCA4</accession>
<evidence type="ECO:0000259" key="1">
    <source>
        <dbReference type="Pfam" id="PF11160"/>
    </source>
</evidence>
<dbReference type="AlphaFoldDB" id="A0A1Y1YCA4"/>
<dbReference type="EMBL" id="MCFE01000179">
    <property type="protein sequence ID" value="ORX95346.1"/>
    <property type="molecule type" value="Genomic_DNA"/>
</dbReference>
<evidence type="ECO:0000313" key="3">
    <source>
        <dbReference type="Proteomes" id="UP000193498"/>
    </source>
</evidence>
<feature type="domain" description="Hypervirulence associated protein TUDOR" evidence="1">
    <location>
        <begin position="8"/>
        <end position="70"/>
    </location>
</feature>
<dbReference type="OrthoDB" id="10052172at2759"/>
<name>A0A1Y1YCA4_9FUNG</name>
<dbReference type="Pfam" id="PF11160">
    <property type="entry name" value="Hva1_TUDOR"/>
    <property type="match status" value="1"/>
</dbReference>
<dbReference type="Proteomes" id="UP000193498">
    <property type="component" value="Unassembled WGS sequence"/>
</dbReference>
<reference evidence="2 3" key="1">
    <citation type="submission" date="2016-07" db="EMBL/GenBank/DDBJ databases">
        <title>Pervasive Adenine N6-methylation of Active Genes in Fungi.</title>
        <authorList>
            <consortium name="DOE Joint Genome Institute"/>
            <person name="Mondo S.J."/>
            <person name="Dannebaum R.O."/>
            <person name="Kuo R.C."/>
            <person name="Labutti K."/>
            <person name="Haridas S."/>
            <person name="Kuo A."/>
            <person name="Salamov A."/>
            <person name="Ahrendt S.R."/>
            <person name="Lipzen A."/>
            <person name="Sullivan W."/>
            <person name="Andreopoulos W.B."/>
            <person name="Clum A."/>
            <person name="Lindquist E."/>
            <person name="Daum C."/>
            <person name="Ramamoorthy G.K."/>
            <person name="Gryganskyi A."/>
            <person name="Culley D."/>
            <person name="Magnuson J.K."/>
            <person name="James T.Y."/>
            <person name="O'Malley M.A."/>
            <person name="Stajich J.E."/>
            <person name="Spatafora J.W."/>
            <person name="Visel A."/>
            <person name="Grigoriev I.V."/>
        </authorList>
    </citation>
    <scope>NUCLEOTIDE SEQUENCE [LARGE SCALE GENOMIC DNA]</scope>
    <source>
        <strain evidence="2 3">CBS 931.73</strain>
    </source>
</reference>
<gene>
    <name evidence="2" type="ORF">K493DRAFT_219425</name>
</gene>
<comment type="caution">
    <text evidence="2">The sequence shown here is derived from an EMBL/GenBank/DDBJ whole genome shotgun (WGS) entry which is preliminary data.</text>
</comment>
<organism evidence="2 3">
    <name type="scientific">Basidiobolus meristosporus CBS 931.73</name>
    <dbReference type="NCBI Taxonomy" id="1314790"/>
    <lineage>
        <taxon>Eukaryota</taxon>
        <taxon>Fungi</taxon>
        <taxon>Fungi incertae sedis</taxon>
        <taxon>Zoopagomycota</taxon>
        <taxon>Entomophthoromycotina</taxon>
        <taxon>Basidiobolomycetes</taxon>
        <taxon>Basidiobolales</taxon>
        <taxon>Basidiobolaceae</taxon>
        <taxon>Basidiobolus</taxon>
    </lineage>
</organism>
<protein>
    <recommendedName>
        <fullName evidence="1">Hypervirulence associated protein TUDOR domain-containing protein</fullName>
    </recommendedName>
</protein>
<dbReference type="InParanoid" id="A0A1Y1YCA4"/>
<proteinExistence type="predicted"/>
<keyword evidence="3" id="KW-1185">Reference proteome</keyword>
<dbReference type="InterPro" id="IPR021331">
    <property type="entry name" value="Hva1_TUDOR"/>
</dbReference>